<evidence type="ECO:0000313" key="3">
    <source>
        <dbReference type="Proteomes" id="UP001597478"/>
    </source>
</evidence>
<dbReference type="Proteomes" id="UP001597478">
    <property type="component" value="Unassembled WGS sequence"/>
</dbReference>
<protein>
    <submittedName>
        <fullName evidence="2">ZIP family metal transporter</fullName>
    </submittedName>
</protein>
<feature type="transmembrane region" description="Helical" evidence="1">
    <location>
        <begin position="338"/>
        <end position="357"/>
    </location>
</feature>
<feature type="transmembrane region" description="Helical" evidence="1">
    <location>
        <begin position="12"/>
        <end position="32"/>
    </location>
</feature>
<accession>A0ABW5WDQ4</accession>
<keyword evidence="3" id="KW-1185">Reference proteome</keyword>
<evidence type="ECO:0000313" key="2">
    <source>
        <dbReference type="EMBL" id="MFD2800693.1"/>
    </source>
</evidence>
<reference evidence="3" key="1">
    <citation type="journal article" date="2019" name="Int. J. Syst. Evol. Microbiol.">
        <title>The Global Catalogue of Microorganisms (GCM) 10K type strain sequencing project: providing services to taxonomists for standard genome sequencing and annotation.</title>
        <authorList>
            <consortium name="The Broad Institute Genomics Platform"/>
            <consortium name="The Broad Institute Genome Sequencing Center for Infectious Disease"/>
            <person name="Wu L."/>
            <person name="Ma J."/>
        </authorList>
    </citation>
    <scope>NUCLEOTIDE SEQUENCE [LARGE SCALE GENOMIC DNA]</scope>
    <source>
        <strain evidence="3">IBRC-M 10906</strain>
    </source>
</reference>
<sequence>MSNVRIATLRSWVPTIATLAIVAIVLVALAMLGGRTLPERQGPPIEQLAVERTDLTRGVIALTVRNTGPDPVQVAQAFVNDAYVDLTGGEQPIERLEAVTLRLDYPWQDGQPYLVSLLTATGVVIEHEIPAAVNTPRASGGFFAVMTLLGTYVGIIPVVLGMLFLPTLRRLGQRGTRVLLGVTVGLLVFLAVDATLEGVELAESNGGAFGGPALVVLGAVVAYLSLSAVDHRLRDRQQHAQEPGGLRLALLISTGIGLHNLGEGLAIGAAYAVGELALGAALVIGFTIQNTTEGLAIVSPLTRQRRPTVLQLLGLGILAGAPAIAGALLGAAVNNAELSAFLIGIGVGAIAQVVVQIAPSLRDKAGKILAPATASGITAGLLAMYLTGLFVV</sequence>
<dbReference type="EMBL" id="JBHUOF010000020">
    <property type="protein sequence ID" value="MFD2800693.1"/>
    <property type="molecule type" value="Genomic_DNA"/>
</dbReference>
<keyword evidence="1" id="KW-1133">Transmembrane helix</keyword>
<feature type="transmembrane region" description="Helical" evidence="1">
    <location>
        <begin position="208"/>
        <end position="226"/>
    </location>
</feature>
<organism evidence="2 3">
    <name type="scientific">Prauserella oleivorans</name>
    <dbReference type="NCBI Taxonomy" id="1478153"/>
    <lineage>
        <taxon>Bacteria</taxon>
        <taxon>Bacillati</taxon>
        <taxon>Actinomycetota</taxon>
        <taxon>Actinomycetes</taxon>
        <taxon>Pseudonocardiales</taxon>
        <taxon>Pseudonocardiaceae</taxon>
        <taxon>Prauserella</taxon>
    </lineage>
</organism>
<feature type="transmembrane region" description="Helical" evidence="1">
    <location>
        <begin position="309"/>
        <end position="332"/>
    </location>
</feature>
<dbReference type="RefSeq" id="WP_377393654.1">
    <property type="nucleotide sequence ID" value="NZ_JBHSAN010000036.1"/>
</dbReference>
<keyword evidence="1" id="KW-0812">Transmembrane</keyword>
<feature type="transmembrane region" description="Helical" evidence="1">
    <location>
        <begin position="268"/>
        <end position="288"/>
    </location>
</feature>
<feature type="transmembrane region" description="Helical" evidence="1">
    <location>
        <begin position="142"/>
        <end position="165"/>
    </location>
</feature>
<name>A0ABW5WDQ4_9PSEU</name>
<feature type="transmembrane region" description="Helical" evidence="1">
    <location>
        <begin position="369"/>
        <end position="391"/>
    </location>
</feature>
<gene>
    <name evidence="2" type="ORF">ACFS2C_14960</name>
</gene>
<comment type="caution">
    <text evidence="2">The sequence shown here is derived from an EMBL/GenBank/DDBJ whole genome shotgun (WGS) entry which is preliminary data.</text>
</comment>
<feature type="transmembrane region" description="Helical" evidence="1">
    <location>
        <begin position="177"/>
        <end position="196"/>
    </location>
</feature>
<evidence type="ECO:0000256" key="1">
    <source>
        <dbReference type="SAM" id="Phobius"/>
    </source>
</evidence>
<proteinExistence type="predicted"/>
<keyword evidence="1" id="KW-0472">Membrane</keyword>